<proteinExistence type="predicted"/>
<dbReference type="GO" id="GO:0015031">
    <property type="term" value="P:protein transport"/>
    <property type="evidence" value="ECO:0007669"/>
    <property type="project" value="UniProtKB-KW"/>
</dbReference>
<name>A0A7S0N8C7_9CHLO</name>
<feature type="region of interest" description="Disordered" evidence="2">
    <location>
        <begin position="92"/>
        <end position="123"/>
    </location>
</feature>
<dbReference type="InterPro" id="IPR000727">
    <property type="entry name" value="T_SNARE_dom"/>
</dbReference>
<reference evidence="4" key="1">
    <citation type="submission" date="2021-01" db="EMBL/GenBank/DDBJ databases">
        <authorList>
            <person name="Corre E."/>
            <person name="Pelletier E."/>
            <person name="Niang G."/>
            <person name="Scheremetjew M."/>
            <person name="Finn R."/>
            <person name="Kale V."/>
            <person name="Holt S."/>
            <person name="Cochrane G."/>
            <person name="Meng A."/>
            <person name="Brown T."/>
            <person name="Cohen L."/>
        </authorList>
    </citation>
    <scope>NUCLEOTIDE SEQUENCE</scope>
    <source>
        <strain evidence="4">CCMP722</strain>
    </source>
</reference>
<keyword evidence="1" id="KW-0653">Protein transport</keyword>
<feature type="domain" description="T-SNARE coiled-coil homology" evidence="3">
    <location>
        <begin position="195"/>
        <end position="257"/>
    </location>
</feature>
<organism evidence="4">
    <name type="scientific">Pyramimonas obovata</name>
    <dbReference type="NCBI Taxonomy" id="1411642"/>
    <lineage>
        <taxon>Eukaryota</taxon>
        <taxon>Viridiplantae</taxon>
        <taxon>Chlorophyta</taxon>
        <taxon>Pyramimonadophyceae</taxon>
        <taxon>Pyramimonadales</taxon>
        <taxon>Pyramimonadaceae</taxon>
        <taxon>Pyramimonas</taxon>
        <taxon>Pyramimonas incertae sedis</taxon>
    </lineage>
</organism>
<sequence length="289" mass="32892">MDIYDIETRIGTLVNKYKAYDDAPKKERPLDAFEDLYFHMEGTIDSLHHKAEEVQLERNRGGQAANAPRLNAEIRRGKAQLLQDLPKLLKLAKKKGKSKGKPKTDDQGSSLRQSKGIDPQELEERHRRIADLEARIQEIPDGVLMSTNGDKKKSNILGLNNIDIRIDAMTEASTSRDPSYYEHTEESRNFKNEFEMAKARQDESLDEISKGVDTLRNLAGDMSEEIGKQEDLVSTMEQRMDTVNTEMRSVNARLKQTLFSVRSSRDLCMDVTLICILLGIGAYIYNQLK</sequence>
<accession>A0A7S0N8C7</accession>
<feature type="compositionally biased region" description="Basic residues" evidence="2">
    <location>
        <begin position="92"/>
        <end position="101"/>
    </location>
</feature>
<gene>
    <name evidence="4" type="ORF">POBO1169_LOCUS7387</name>
</gene>
<protein>
    <recommendedName>
        <fullName evidence="3">t-SNARE coiled-coil homology domain-containing protein</fullName>
    </recommendedName>
</protein>
<evidence type="ECO:0000256" key="2">
    <source>
        <dbReference type="SAM" id="MobiDB-lite"/>
    </source>
</evidence>
<evidence type="ECO:0000256" key="1">
    <source>
        <dbReference type="ARBA" id="ARBA00022927"/>
    </source>
</evidence>
<dbReference type="SUPFAM" id="SSF58038">
    <property type="entry name" value="SNARE fusion complex"/>
    <property type="match status" value="1"/>
</dbReference>
<evidence type="ECO:0000259" key="3">
    <source>
        <dbReference type="PROSITE" id="PS50192"/>
    </source>
</evidence>
<dbReference type="Gene3D" id="1.20.5.110">
    <property type="match status" value="1"/>
</dbReference>
<dbReference type="PROSITE" id="PS50192">
    <property type="entry name" value="T_SNARE"/>
    <property type="match status" value="1"/>
</dbReference>
<dbReference type="CDD" id="cd15841">
    <property type="entry name" value="SNARE_Qc"/>
    <property type="match status" value="1"/>
</dbReference>
<dbReference type="AlphaFoldDB" id="A0A7S0N8C7"/>
<dbReference type="EMBL" id="HBFA01014224">
    <property type="protein sequence ID" value="CAD8663051.1"/>
    <property type="molecule type" value="Transcribed_RNA"/>
</dbReference>
<keyword evidence="1" id="KW-0813">Transport</keyword>
<evidence type="ECO:0000313" key="4">
    <source>
        <dbReference type="EMBL" id="CAD8663051.1"/>
    </source>
</evidence>